<dbReference type="InterPro" id="IPR051907">
    <property type="entry name" value="DoxX-like_oxidoreductase"/>
</dbReference>
<feature type="transmembrane region" description="Helical" evidence="7">
    <location>
        <begin position="109"/>
        <end position="129"/>
    </location>
</feature>
<accession>A0A7K1UBC2</accession>
<evidence type="ECO:0000256" key="6">
    <source>
        <dbReference type="ARBA" id="ARBA00023136"/>
    </source>
</evidence>
<dbReference type="PANTHER" id="PTHR33452">
    <property type="entry name" value="OXIDOREDUCTASE CATD-RELATED"/>
    <property type="match status" value="1"/>
</dbReference>
<dbReference type="PANTHER" id="PTHR33452:SF1">
    <property type="entry name" value="INNER MEMBRANE PROTEIN YPHA-RELATED"/>
    <property type="match status" value="1"/>
</dbReference>
<gene>
    <name evidence="8" type="ORF">GO493_25690</name>
</gene>
<evidence type="ECO:0000256" key="7">
    <source>
        <dbReference type="SAM" id="Phobius"/>
    </source>
</evidence>
<keyword evidence="3" id="KW-1003">Cell membrane</keyword>
<comment type="subcellular location">
    <subcellularLocation>
        <location evidence="1">Cell membrane</location>
        <topology evidence="1">Multi-pass membrane protein</topology>
    </subcellularLocation>
</comment>
<name>A0A7K1UBC2_9BACT</name>
<feature type="transmembrane region" description="Helical" evidence="7">
    <location>
        <begin position="51"/>
        <end position="74"/>
    </location>
</feature>
<evidence type="ECO:0000256" key="3">
    <source>
        <dbReference type="ARBA" id="ARBA00022475"/>
    </source>
</evidence>
<evidence type="ECO:0000256" key="1">
    <source>
        <dbReference type="ARBA" id="ARBA00004651"/>
    </source>
</evidence>
<feature type="transmembrane region" description="Helical" evidence="7">
    <location>
        <begin position="81"/>
        <end position="97"/>
    </location>
</feature>
<reference evidence="8 9" key="1">
    <citation type="submission" date="2019-12" db="EMBL/GenBank/DDBJ databases">
        <title>Chitinophaga sp. strain ysch24 (GDMCC 1.1355), whole genome shotgun sequence.</title>
        <authorList>
            <person name="Zhang X."/>
        </authorList>
    </citation>
    <scope>NUCLEOTIDE SEQUENCE [LARGE SCALE GENOMIC DNA]</scope>
    <source>
        <strain evidence="9">ysch24</strain>
    </source>
</reference>
<evidence type="ECO:0000256" key="5">
    <source>
        <dbReference type="ARBA" id="ARBA00022989"/>
    </source>
</evidence>
<keyword evidence="5 7" id="KW-1133">Transmembrane helix</keyword>
<evidence type="ECO:0000256" key="2">
    <source>
        <dbReference type="ARBA" id="ARBA00006679"/>
    </source>
</evidence>
<dbReference type="GO" id="GO:0005886">
    <property type="term" value="C:plasma membrane"/>
    <property type="evidence" value="ECO:0007669"/>
    <property type="project" value="UniProtKB-SubCell"/>
</dbReference>
<proteinExistence type="inferred from homology"/>
<keyword evidence="6 7" id="KW-0472">Membrane</keyword>
<comment type="caution">
    <text evidence="8">The sequence shown here is derived from an EMBL/GenBank/DDBJ whole genome shotgun (WGS) entry which is preliminary data.</text>
</comment>
<dbReference type="InterPro" id="IPR032808">
    <property type="entry name" value="DoxX"/>
</dbReference>
<protein>
    <submittedName>
        <fullName evidence="8">DoxX family membrane protein</fullName>
    </submittedName>
</protein>
<evidence type="ECO:0000313" key="8">
    <source>
        <dbReference type="EMBL" id="MVT11682.1"/>
    </source>
</evidence>
<keyword evidence="9" id="KW-1185">Reference proteome</keyword>
<keyword evidence="4 7" id="KW-0812">Transmembrane</keyword>
<dbReference type="Pfam" id="PF07681">
    <property type="entry name" value="DoxX"/>
    <property type="match status" value="1"/>
</dbReference>
<organism evidence="8 9">
    <name type="scientific">Chitinophaga tropicalis</name>
    <dbReference type="NCBI Taxonomy" id="2683588"/>
    <lineage>
        <taxon>Bacteria</taxon>
        <taxon>Pseudomonadati</taxon>
        <taxon>Bacteroidota</taxon>
        <taxon>Chitinophagia</taxon>
        <taxon>Chitinophagales</taxon>
        <taxon>Chitinophagaceae</taxon>
        <taxon>Chitinophaga</taxon>
    </lineage>
</organism>
<feature type="transmembrane region" description="Helical" evidence="7">
    <location>
        <begin position="12"/>
        <end position="31"/>
    </location>
</feature>
<comment type="similarity">
    <text evidence="2">Belongs to the DoxX family.</text>
</comment>
<evidence type="ECO:0000313" key="9">
    <source>
        <dbReference type="Proteomes" id="UP000461730"/>
    </source>
</evidence>
<evidence type="ECO:0000256" key="4">
    <source>
        <dbReference type="ARBA" id="ARBA00022692"/>
    </source>
</evidence>
<dbReference type="Proteomes" id="UP000461730">
    <property type="component" value="Unassembled WGS sequence"/>
</dbReference>
<dbReference type="EMBL" id="WRXN01000015">
    <property type="protein sequence ID" value="MVT11682.1"/>
    <property type="molecule type" value="Genomic_DNA"/>
</dbReference>
<dbReference type="RefSeq" id="WP_157309105.1">
    <property type="nucleotide sequence ID" value="NZ_WRXN01000015.1"/>
</dbReference>
<sequence>MSKLFSSRVNNGALNFSLLILRVATGALMFLHGWGKLNKFSEMKGGFPDPLHIGSLASLSLTIFAEAFCSVLLILGLLTRLATIPLIICMGVAIFIIHGHDPVEKKELAILYIAAFIAILFTGPGKFSLDKVIGK</sequence>
<dbReference type="AlphaFoldDB" id="A0A7K1UBC2"/>